<evidence type="ECO:0000313" key="1">
    <source>
        <dbReference type="EMBL" id="MFD1485375.1"/>
    </source>
</evidence>
<dbReference type="RefSeq" id="WP_225419458.1">
    <property type="nucleotide sequence ID" value="NZ_JBHTON010000028.1"/>
</dbReference>
<comment type="caution">
    <text evidence="1">The sequence shown here is derived from an EMBL/GenBank/DDBJ whole genome shotgun (WGS) entry which is preliminary data.</text>
</comment>
<organism evidence="1 2">
    <name type="scientific">Lacticaseibacillus baoqingensis</name>
    <dbReference type="NCBI Taxonomy" id="2486013"/>
    <lineage>
        <taxon>Bacteria</taxon>
        <taxon>Bacillati</taxon>
        <taxon>Bacillota</taxon>
        <taxon>Bacilli</taxon>
        <taxon>Lactobacillales</taxon>
        <taxon>Lactobacillaceae</taxon>
        <taxon>Lacticaseibacillus</taxon>
    </lineage>
</organism>
<evidence type="ECO:0000313" key="2">
    <source>
        <dbReference type="Proteomes" id="UP001597252"/>
    </source>
</evidence>
<reference evidence="2" key="1">
    <citation type="journal article" date="2019" name="Int. J. Syst. Evol. Microbiol.">
        <title>The Global Catalogue of Microorganisms (GCM) 10K type strain sequencing project: providing services to taxonomists for standard genome sequencing and annotation.</title>
        <authorList>
            <consortium name="The Broad Institute Genomics Platform"/>
            <consortium name="The Broad Institute Genome Sequencing Center for Infectious Disease"/>
            <person name="Wu L."/>
            <person name="Ma J."/>
        </authorList>
    </citation>
    <scope>NUCLEOTIDE SEQUENCE [LARGE SCALE GENOMIC DNA]</scope>
    <source>
        <strain evidence="2">CCM 8903</strain>
    </source>
</reference>
<proteinExistence type="predicted"/>
<dbReference type="Proteomes" id="UP001597252">
    <property type="component" value="Unassembled WGS sequence"/>
</dbReference>
<accession>A0ABW4E646</accession>
<keyword evidence="2" id="KW-1185">Reference proteome</keyword>
<dbReference type="EMBL" id="JBHTON010000028">
    <property type="protein sequence ID" value="MFD1485375.1"/>
    <property type="molecule type" value="Genomic_DNA"/>
</dbReference>
<protein>
    <submittedName>
        <fullName evidence="1">Uncharacterized protein</fullName>
    </submittedName>
</protein>
<sequence>MIHETKWDVFNKLLAAYLKDEERLDKLVNEPDEHIPELDFMYFNKRYNAALPDEIAMIPEAVGDAIKIHKEYAHSLLDIFGTLSIYVVSRTEPALDYNA</sequence>
<gene>
    <name evidence="1" type="ORF">ACFQ5J_09050</name>
</gene>
<name>A0ABW4E646_9LACO</name>